<evidence type="ECO:0000256" key="1">
    <source>
        <dbReference type="SAM" id="MobiDB-lite"/>
    </source>
</evidence>
<feature type="chain" id="PRO_5035871526" evidence="2">
    <location>
        <begin position="31"/>
        <end position="178"/>
    </location>
</feature>
<evidence type="ECO:0000256" key="2">
    <source>
        <dbReference type="SAM" id="SignalP"/>
    </source>
</evidence>
<feature type="signal peptide" evidence="2">
    <location>
        <begin position="1"/>
        <end position="30"/>
    </location>
</feature>
<evidence type="ECO:0000313" key="3">
    <source>
        <dbReference type="EMBL" id="NWJ47263.1"/>
    </source>
</evidence>
<gene>
    <name evidence="3" type="ORF">HXX08_15480</name>
</gene>
<comment type="caution">
    <text evidence="3">The sequence shown here is derived from an EMBL/GenBank/DDBJ whole genome shotgun (WGS) entry which is preliminary data.</text>
</comment>
<feature type="region of interest" description="Disordered" evidence="1">
    <location>
        <begin position="147"/>
        <end position="166"/>
    </location>
</feature>
<proteinExistence type="predicted"/>
<dbReference type="Proteomes" id="UP000521676">
    <property type="component" value="Unassembled WGS sequence"/>
</dbReference>
<dbReference type="EMBL" id="JACATZ010000003">
    <property type="protein sequence ID" value="NWJ47263.1"/>
    <property type="molecule type" value="Genomic_DNA"/>
</dbReference>
<dbReference type="AlphaFoldDB" id="A0A8T7M5B0"/>
<protein>
    <submittedName>
        <fullName evidence="3">Uncharacterized protein</fullName>
    </submittedName>
</protein>
<accession>A0A8T7M5B0</accession>
<evidence type="ECO:0000313" key="4">
    <source>
        <dbReference type="Proteomes" id="UP000521676"/>
    </source>
</evidence>
<keyword evidence="2" id="KW-0732">Signal</keyword>
<name>A0A8T7M5B0_9CHLR</name>
<organism evidence="3 4">
    <name type="scientific">Candidatus Chlorohelix allophototropha</name>
    <dbReference type="NCBI Taxonomy" id="3003348"/>
    <lineage>
        <taxon>Bacteria</taxon>
        <taxon>Bacillati</taxon>
        <taxon>Chloroflexota</taxon>
        <taxon>Chloroflexia</taxon>
        <taxon>Candidatus Chloroheliales</taxon>
        <taxon>Candidatus Chloroheliaceae</taxon>
        <taxon>Candidatus Chlorohelix</taxon>
    </lineage>
</organism>
<feature type="compositionally biased region" description="Pro residues" evidence="1">
    <location>
        <begin position="153"/>
        <end position="163"/>
    </location>
</feature>
<reference evidence="3 4" key="1">
    <citation type="submission" date="2020-06" db="EMBL/GenBank/DDBJ databases">
        <title>Anoxygenic phototrophic Chloroflexota member uses a Type I reaction center.</title>
        <authorList>
            <person name="Tsuji J.M."/>
            <person name="Shaw N.A."/>
            <person name="Nagashima S."/>
            <person name="Venkiteswaran J."/>
            <person name="Schiff S.L."/>
            <person name="Hanada S."/>
            <person name="Tank M."/>
            <person name="Neufeld J.D."/>
        </authorList>
    </citation>
    <scope>NUCLEOTIDE SEQUENCE [LARGE SCALE GENOMIC DNA]</scope>
    <source>
        <strain evidence="3">L227-S17</strain>
    </source>
</reference>
<sequence>MSKKKSAIILGLIALLALIAVPFSAIPASASTVAFGNCTYTQGYWKTHPESWPVNSLTIGGGSYSKDQLIKIFNTPPKGDASYILMDQLIAAKLNLASGASDSAVATTIANSDTWLSVNKLGSKSKDQAAINMGSILDQFNNGLIGPGHCGSTPPPPPVPTPTPSQCFDYNGSVVPCP</sequence>